<gene>
    <name evidence="1" type="ORF">Pla144_22030</name>
</gene>
<dbReference type="Proteomes" id="UP000318437">
    <property type="component" value="Unassembled WGS sequence"/>
</dbReference>
<proteinExistence type="predicted"/>
<accession>A0A5C6CSA4</accession>
<evidence type="ECO:0000313" key="2">
    <source>
        <dbReference type="Proteomes" id="UP000318437"/>
    </source>
</evidence>
<keyword evidence="2" id="KW-1185">Reference proteome</keyword>
<name>A0A5C6CSA4_9BACT</name>
<sequence length="90" mass="9754">MLAAVNPTLCQDTRNETCSQEWQEKPLGAALLAAIFGRGFALALKHCSTLAKKAGLVKRLAGCSLVVGDIKYLIELGNLEDFQYLRTNAT</sequence>
<reference evidence="1 2" key="1">
    <citation type="submission" date="2019-02" db="EMBL/GenBank/DDBJ databases">
        <title>Deep-cultivation of Planctomycetes and their phenomic and genomic characterization uncovers novel biology.</title>
        <authorList>
            <person name="Wiegand S."/>
            <person name="Jogler M."/>
            <person name="Boedeker C."/>
            <person name="Pinto D."/>
            <person name="Vollmers J."/>
            <person name="Rivas-Marin E."/>
            <person name="Kohn T."/>
            <person name="Peeters S.H."/>
            <person name="Heuer A."/>
            <person name="Rast P."/>
            <person name="Oberbeckmann S."/>
            <person name="Bunk B."/>
            <person name="Jeske O."/>
            <person name="Meyerdierks A."/>
            <person name="Storesund J.E."/>
            <person name="Kallscheuer N."/>
            <person name="Luecker S."/>
            <person name="Lage O.M."/>
            <person name="Pohl T."/>
            <person name="Merkel B.J."/>
            <person name="Hornburger P."/>
            <person name="Mueller R.-W."/>
            <person name="Bruemmer F."/>
            <person name="Labrenz M."/>
            <person name="Spormann A.M."/>
            <person name="Op Den Camp H."/>
            <person name="Overmann J."/>
            <person name="Amann R."/>
            <person name="Jetten M.S.M."/>
            <person name="Mascher T."/>
            <person name="Medema M.H."/>
            <person name="Devos D.P."/>
            <person name="Kaster A.-K."/>
            <person name="Ovreas L."/>
            <person name="Rohde M."/>
            <person name="Galperin M.Y."/>
            <person name="Jogler C."/>
        </authorList>
    </citation>
    <scope>NUCLEOTIDE SEQUENCE [LARGE SCALE GENOMIC DNA]</scope>
    <source>
        <strain evidence="1 2">Pla144</strain>
    </source>
</reference>
<dbReference type="AlphaFoldDB" id="A0A5C6CSA4"/>
<organism evidence="1 2">
    <name type="scientific">Bythopirellula polymerisocia</name>
    <dbReference type="NCBI Taxonomy" id="2528003"/>
    <lineage>
        <taxon>Bacteria</taxon>
        <taxon>Pseudomonadati</taxon>
        <taxon>Planctomycetota</taxon>
        <taxon>Planctomycetia</taxon>
        <taxon>Pirellulales</taxon>
        <taxon>Lacipirellulaceae</taxon>
        <taxon>Bythopirellula</taxon>
    </lineage>
</organism>
<evidence type="ECO:0000313" key="1">
    <source>
        <dbReference type="EMBL" id="TWU27430.1"/>
    </source>
</evidence>
<dbReference type="EMBL" id="SJPS01000003">
    <property type="protein sequence ID" value="TWU27430.1"/>
    <property type="molecule type" value="Genomic_DNA"/>
</dbReference>
<protein>
    <submittedName>
        <fullName evidence="1">Uncharacterized protein</fullName>
    </submittedName>
</protein>
<comment type="caution">
    <text evidence="1">The sequence shown here is derived from an EMBL/GenBank/DDBJ whole genome shotgun (WGS) entry which is preliminary data.</text>
</comment>